<reference evidence="14" key="1">
    <citation type="submission" date="2022-01" db="EMBL/GenBank/DDBJ databases">
        <authorList>
            <person name="Braso-Vives M."/>
        </authorList>
    </citation>
    <scope>NUCLEOTIDE SEQUENCE</scope>
</reference>
<dbReference type="Gene3D" id="3.30.70.330">
    <property type="match status" value="1"/>
</dbReference>
<dbReference type="SMART" id="SM00361">
    <property type="entry name" value="RRM_1"/>
    <property type="match status" value="1"/>
</dbReference>
<evidence type="ECO:0000256" key="4">
    <source>
        <dbReference type="ARBA" id="ARBA00022664"/>
    </source>
</evidence>
<evidence type="ECO:0000313" key="15">
    <source>
        <dbReference type="Proteomes" id="UP000838412"/>
    </source>
</evidence>
<proteinExistence type="predicted"/>
<dbReference type="GO" id="GO:0006397">
    <property type="term" value="P:mRNA processing"/>
    <property type="evidence" value="ECO:0007669"/>
    <property type="project" value="UniProtKB-KW"/>
</dbReference>
<evidence type="ECO:0000256" key="10">
    <source>
        <dbReference type="ARBA" id="ARBA00032663"/>
    </source>
</evidence>
<dbReference type="OrthoDB" id="8093034at2759"/>
<evidence type="ECO:0000256" key="2">
    <source>
        <dbReference type="ARBA" id="ARBA00015058"/>
    </source>
</evidence>
<gene>
    <name evidence="14" type="primary">SRSF2</name>
    <name evidence="14" type="ORF">BLAG_LOCUS25220</name>
</gene>
<dbReference type="Pfam" id="PF00076">
    <property type="entry name" value="RRM_1"/>
    <property type="match status" value="1"/>
</dbReference>
<dbReference type="EMBL" id="OV696694">
    <property type="protein sequence ID" value="CAH1274098.1"/>
    <property type="molecule type" value="Genomic_DNA"/>
</dbReference>
<comment type="subcellular location">
    <subcellularLocation>
        <location evidence="1">Nucleus</location>
    </subcellularLocation>
</comment>
<dbReference type="Proteomes" id="UP000838412">
    <property type="component" value="Chromosome 9"/>
</dbReference>
<evidence type="ECO:0000256" key="9">
    <source>
        <dbReference type="ARBA" id="ARBA00029667"/>
    </source>
</evidence>
<dbReference type="InterPro" id="IPR003954">
    <property type="entry name" value="RRM_euk-type"/>
</dbReference>
<keyword evidence="3" id="KW-0597">Phosphoprotein</keyword>
<evidence type="ECO:0000256" key="12">
    <source>
        <dbReference type="SAM" id="MobiDB-lite"/>
    </source>
</evidence>
<dbReference type="PROSITE" id="PS50102">
    <property type="entry name" value="RRM"/>
    <property type="match status" value="1"/>
</dbReference>
<keyword evidence="7" id="KW-0539">Nucleus</keyword>
<organism evidence="14 15">
    <name type="scientific">Branchiostoma lanceolatum</name>
    <name type="common">Common lancelet</name>
    <name type="synonym">Amphioxus lanceolatum</name>
    <dbReference type="NCBI Taxonomy" id="7740"/>
    <lineage>
        <taxon>Eukaryota</taxon>
        <taxon>Metazoa</taxon>
        <taxon>Chordata</taxon>
        <taxon>Cephalochordata</taxon>
        <taxon>Leptocardii</taxon>
        <taxon>Amphioxiformes</taxon>
        <taxon>Branchiostomatidae</taxon>
        <taxon>Branchiostoma</taxon>
    </lineage>
</organism>
<dbReference type="CDD" id="cd12311">
    <property type="entry name" value="RRM_SRSF2_SRSF8"/>
    <property type="match status" value="1"/>
</dbReference>
<keyword evidence="15" id="KW-1185">Reference proteome</keyword>
<dbReference type="PANTHER" id="PTHR48028:SF4">
    <property type="entry name" value="SC35-LIKE SPLICING FACTOR"/>
    <property type="match status" value="1"/>
</dbReference>
<evidence type="ECO:0000256" key="3">
    <source>
        <dbReference type="ARBA" id="ARBA00022553"/>
    </source>
</evidence>
<evidence type="ECO:0000313" key="14">
    <source>
        <dbReference type="EMBL" id="CAH1274098.1"/>
    </source>
</evidence>
<dbReference type="PANTHER" id="PTHR48028">
    <property type="entry name" value="GLYCINE-RICH RNA-BINDING PROTEIN RZ1A"/>
    <property type="match status" value="1"/>
</dbReference>
<protein>
    <recommendedName>
        <fullName evidence="2">Serine/arginine-rich splicing factor 2</fullName>
    </recommendedName>
    <alternativeName>
        <fullName evidence="10">Splicing component, 35 kDa</fullName>
    </alternativeName>
    <alternativeName>
        <fullName evidence="9">Splicing factor SC35</fullName>
    </alternativeName>
    <alternativeName>
        <fullName evidence="8">Splicing factor, arginine/serine-rich 2</fullName>
    </alternativeName>
</protein>
<dbReference type="SUPFAM" id="SSF54928">
    <property type="entry name" value="RNA-binding domain, RBD"/>
    <property type="match status" value="1"/>
</dbReference>
<evidence type="ECO:0000256" key="5">
    <source>
        <dbReference type="ARBA" id="ARBA00022884"/>
    </source>
</evidence>
<evidence type="ECO:0000256" key="6">
    <source>
        <dbReference type="ARBA" id="ARBA00023187"/>
    </source>
</evidence>
<dbReference type="InterPro" id="IPR035979">
    <property type="entry name" value="RBD_domain_sf"/>
</dbReference>
<evidence type="ECO:0000256" key="8">
    <source>
        <dbReference type="ARBA" id="ARBA00029589"/>
    </source>
</evidence>
<dbReference type="InterPro" id="IPR012677">
    <property type="entry name" value="Nucleotide-bd_a/b_plait_sf"/>
</dbReference>
<evidence type="ECO:0000256" key="11">
    <source>
        <dbReference type="PROSITE-ProRule" id="PRU00176"/>
    </source>
</evidence>
<dbReference type="GO" id="GO:0003723">
    <property type="term" value="F:RNA binding"/>
    <property type="evidence" value="ECO:0007669"/>
    <property type="project" value="UniProtKB-UniRule"/>
</dbReference>
<dbReference type="GO" id="GO:0005634">
    <property type="term" value="C:nucleus"/>
    <property type="evidence" value="ECO:0007669"/>
    <property type="project" value="UniProtKB-SubCell"/>
</dbReference>
<evidence type="ECO:0000256" key="7">
    <source>
        <dbReference type="ARBA" id="ARBA00023242"/>
    </source>
</evidence>
<dbReference type="AlphaFoldDB" id="A0A8K0AF10"/>
<evidence type="ECO:0000259" key="13">
    <source>
        <dbReference type="PROSITE" id="PS50102"/>
    </source>
</evidence>
<dbReference type="SMART" id="SM00360">
    <property type="entry name" value="RRM"/>
    <property type="match status" value="1"/>
</dbReference>
<keyword evidence="5 11" id="KW-0694">RNA-binding</keyword>
<keyword evidence="4" id="KW-0507">mRNA processing</keyword>
<sequence>MSYGPPPPDIERMYSLKVDNLTYRTTPEDLRRVFEKYGDVGDCYIPRDRFTRESRGFAFVRFYDKRDAEDALDALDGTILDGREVRVQMARYGRPTDPYRRAPPQRSRRNMAAVRVVIRHHPSQHVPATRTRMYFAWLYTCSLAIVLFTEDLEAVTTVVPVHAAGVGPALIAGTAGVDPTAAPEAEVAATGSAPTLAVPTEGPAPNPAAVVATAAPVAGPAVDPAAPSLAPGLGRPTSHAATPRSNSSRRRTTPHHVPALGLSREAWTQGG</sequence>
<dbReference type="InterPro" id="IPR000504">
    <property type="entry name" value="RRM_dom"/>
</dbReference>
<dbReference type="InterPro" id="IPR051106">
    <property type="entry name" value="RNA-bind/splicing_reg"/>
</dbReference>
<evidence type="ECO:0000256" key="1">
    <source>
        <dbReference type="ARBA" id="ARBA00004123"/>
    </source>
</evidence>
<accession>A0A8K0AF10</accession>
<dbReference type="GO" id="GO:0008380">
    <property type="term" value="P:RNA splicing"/>
    <property type="evidence" value="ECO:0007669"/>
    <property type="project" value="UniProtKB-KW"/>
</dbReference>
<feature type="region of interest" description="Disordered" evidence="12">
    <location>
        <begin position="223"/>
        <end position="271"/>
    </location>
</feature>
<keyword evidence="6" id="KW-0508">mRNA splicing</keyword>
<feature type="domain" description="RRM" evidence="13">
    <location>
        <begin position="14"/>
        <end position="92"/>
    </location>
</feature>
<name>A0A8K0AF10_BRALA</name>